<evidence type="ECO:0000256" key="2">
    <source>
        <dbReference type="ARBA" id="ARBA00022723"/>
    </source>
</evidence>
<dbReference type="InterPro" id="IPR012312">
    <property type="entry name" value="Hemerythrin-like"/>
</dbReference>
<dbReference type="CDD" id="cd12107">
    <property type="entry name" value="Hemerythrin"/>
    <property type="match status" value="1"/>
</dbReference>
<proteinExistence type="inferred from homology"/>
<dbReference type="PANTHER" id="PTHR37164">
    <property type="entry name" value="BACTERIOHEMERYTHRIN"/>
    <property type="match status" value="1"/>
</dbReference>
<dbReference type="Pfam" id="PF01814">
    <property type="entry name" value="Hemerythrin"/>
    <property type="match status" value="1"/>
</dbReference>
<evidence type="ECO:0000256" key="3">
    <source>
        <dbReference type="ARBA" id="ARBA00023004"/>
    </source>
</evidence>
<accession>A0ABM7T072</accession>
<evidence type="ECO:0000313" key="6">
    <source>
        <dbReference type="Proteomes" id="UP000824633"/>
    </source>
</evidence>
<dbReference type="PANTHER" id="PTHR37164:SF1">
    <property type="entry name" value="BACTERIOHEMERYTHRIN"/>
    <property type="match status" value="1"/>
</dbReference>
<dbReference type="RefSeq" id="WP_224035999.1">
    <property type="nucleotide sequence ID" value="NZ_AP024849.1"/>
</dbReference>
<keyword evidence="3" id="KW-0408">Iron</keyword>
<keyword evidence="2" id="KW-0479">Metal-binding</keyword>
<evidence type="ECO:0000313" key="5">
    <source>
        <dbReference type="EMBL" id="BCZ44312.1"/>
    </source>
</evidence>
<keyword evidence="6" id="KW-1185">Reference proteome</keyword>
<dbReference type="Proteomes" id="UP000824633">
    <property type="component" value="Chromosome"/>
</dbReference>
<protein>
    <recommendedName>
        <fullName evidence="4">Hemerythrin-like domain-containing protein</fullName>
    </recommendedName>
</protein>
<organism evidence="5 6">
    <name type="scientific">Clostridium gelidum</name>
    <dbReference type="NCBI Taxonomy" id="704125"/>
    <lineage>
        <taxon>Bacteria</taxon>
        <taxon>Bacillati</taxon>
        <taxon>Bacillota</taxon>
        <taxon>Clostridia</taxon>
        <taxon>Eubacteriales</taxon>
        <taxon>Clostridiaceae</taxon>
        <taxon>Clostridium</taxon>
    </lineage>
</organism>
<dbReference type="NCBIfam" id="TIGR02481">
    <property type="entry name" value="hemeryth_dom"/>
    <property type="match status" value="1"/>
</dbReference>
<evidence type="ECO:0000256" key="1">
    <source>
        <dbReference type="ARBA" id="ARBA00010587"/>
    </source>
</evidence>
<dbReference type="SUPFAM" id="SSF47188">
    <property type="entry name" value="Hemerythrin-like"/>
    <property type="match status" value="1"/>
</dbReference>
<gene>
    <name evidence="5" type="ORF">psyc5s11_03790</name>
</gene>
<dbReference type="EMBL" id="AP024849">
    <property type="protein sequence ID" value="BCZ44312.1"/>
    <property type="molecule type" value="Genomic_DNA"/>
</dbReference>
<dbReference type="InterPro" id="IPR012827">
    <property type="entry name" value="Hemerythrin_metal-bd"/>
</dbReference>
<sequence length="189" mass="22383">MSELLKRNTQILSNNLHWSIYSAKHSSLNKNNDESIELYGNKSYITSEIILLFMNSNWDDNLATGISNIDSQNKEIFLQINNLLFNLKQEKSKIKLIKELDCLEKYVIKHFNEEEAIQKQNEYPKYNLQHDQHEVFKNDLKKLRNILESKELSASIIVDIYEKIFKVYRKHIINLDKDLGMFLLAKFRG</sequence>
<dbReference type="InterPro" id="IPR035938">
    <property type="entry name" value="Hemerythrin-like_sf"/>
</dbReference>
<name>A0ABM7T072_9CLOT</name>
<evidence type="ECO:0000259" key="4">
    <source>
        <dbReference type="Pfam" id="PF01814"/>
    </source>
</evidence>
<dbReference type="InterPro" id="IPR050669">
    <property type="entry name" value="Hemerythrin"/>
</dbReference>
<feature type="domain" description="Hemerythrin-like" evidence="4">
    <location>
        <begin position="64"/>
        <end position="172"/>
    </location>
</feature>
<reference evidence="6" key="1">
    <citation type="submission" date="2021-07" db="EMBL/GenBank/DDBJ databases">
        <title>Complete genome sequencing of a Clostridium isolate.</title>
        <authorList>
            <person name="Ueki A."/>
            <person name="Tonouchi A."/>
        </authorList>
    </citation>
    <scope>NUCLEOTIDE SEQUENCE [LARGE SCALE GENOMIC DNA]</scope>
    <source>
        <strain evidence="6">C5S11</strain>
    </source>
</reference>
<comment type="similarity">
    <text evidence="1">Belongs to the hemerythrin family.</text>
</comment>
<dbReference type="Gene3D" id="1.20.120.50">
    <property type="entry name" value="Hemerythrin-like"/>
    <property type="match status" value="1"/>
</dbReference>